<dbReference type="Proteomes" id="UP000789759">
    <property type="component" value="Unassembled WGS sequence"/>
</dbReference>
<dbReference type="InterPro" id="IPR027417">
    <property type="entry name" value="P-loop_NTPase"/>
</dbReference>
<dbReference type="PANTHER" id="PTHR23073">
    <property type="entry name" value="26S PROTEASOME REGULATORY SUBUNIT"/>
    <property type="match status" value="1"/>
</dbReference>
<organism evidence="5 6">
    <name type="scientific">Cetraspora pellucida</name>
    <dbReference type="NCBI Taxonomy" id="1433469"/>
    <lineage>
        <taxon>Eukaryota</taxon>
        <taxon>Fungi</taxon>
        <taxon>Fungi incertae sedis</taxon>
        <taxon>Mucoromycota</taxon>
        <taxon>Glomeromycotina</taxon>
        <taxon>Glomeromycetes</taxon>
        <taxon>Diversisporales</taxon>
        <taxon>Gigasporaceae</taxon>
        <taxon>Cetraspora</taxon>
    </lineage>
</organism>
<evidence type="ECO:0000259" key="4">
    <source>
        <dbReference type="Pfam" id="PF16450"/>
    </source>
</evidence>
<keyword evidence="6" id="KW-1185">Reference proteome</keyword>
<dbReference type="InterPro" id="IPR003959">
    <property type="entry name" value="ATPase_AAA_core"/>
</dbReference>
<dbReference type="InterPro" id="IPR012340">
    <property type="entry name" value="NA-bd_OB-fold"/>
</dbReference>
<dbReference type="InterPro" id="IPR050221">
    <property type="entry name" value="26S_Proteasome_ATPase"/>
</dbReference>
<dbReference type="SUPFAM" id="SSF52540">
    <property type="entry name" value="P-loop containing nucleoside triphosphate hydrolases"/>
    <property type="match status" value="1"/>
</dbReference>
<evidence type="ECO:0000313" key="6">
    <source>
        <dbReference type="Proteomes" id="UP000789759"/>
    </source>
</evidence>
<feature type="domain" description="ATPase AAA-type core" evidence="3">
    <location>
        <begin position="60"/>
        <end position="128"/>
    </location>
</feature>
<protein>
    <submittedName>
        <fullName evidence="5">5541_t:CDS:1</fullName>
    </submittedName>
</protein>
<dbReference type="OrthoDB" id="10255768at2759"/>
<proteinExistence type="predicted"/>
<dbReference type="Pfam" id="PF16450">
    <property type="entry name" value="Prot_ATP_ID_OB_C"/>
    <property type="match status" value="1"/>
</dbReference>
<evidence type="ECO:0000313" key="5">
    <source>
        <dbReference type="EMBL" id="CAG8836452.1"/>
    </source>
</evidence>
<reference evidence="5" key="1">
    <citation type="submission" date="2021-06" db="EMBL/GenBank/DDBJ databases">
        <authorList>
            <person name="Kallberg Y."/>
            <person name="Tangrot J."/>
            <person name="Rosling A."/>
        </authorList>
    </citation>
    <scope>NUCLEOTIDE SEQUENCE</scope>
    <source>
        <strain evidence="5">FL966</strain>
    </source>
</reference>
<dbReference type="EMBL" id="CAJVQA010078653">
    <property type="protein sequence ID" value="CAG8836452.1"/>
    <property type="molecule type" value="Genomic_DNA"/>
</dbReference>
<dbReference type="GO" id="GO:0016887">
    <property type="term" value="F:ATP hydrolysis activity"/>
    <property type="evidence" value="ECO:0007669"/>
    <property type="project" value="InterPro"/>
</dbReference>
<keyword evidence="1" id="KW-0547">Nucleotide-binding</keyword>
<dbReference type="GO" id="GO:0005524">
    <property type="term" value="F:ATP binding"/>
    <property type="evidence" value="ECO:0007669"/>
    <property type="project" value="UniProtKB-KW"/>
</dbReference>
<feature type="domain" description="Proteasomal ATPase second OB" evidence="4">
    <location>
        <begin position="6"/>
        <end position="53"/>
    </location>
</feature>
<dbReference type="AlphaFoldDB" id="A0A9N9PLQ6"/>
<dbReference type="Pfam" id="PF00004">
    <property type="entry name" value="AAA"/>
    <property type="match status" value="1"/>
</dbReference>
<evidence type="ECO:0000256" key="1">
    <source>
        <dbReference type="ARBA" id="ARBA00022741"/>
    </source>
</evidence>
<sequence length="128" mass="14361">MGVGFMEEIIDDNHLIISSYTGPEYYLSILSFVNKDLLEPGCSILLHNKNFIIKPPKGIILYWVPGTGKFDISINKASATFLRVMGSELIQKYLGDGSKLLCKLFRIAEEYAPSIVFIDEIDVIGTKR</sequence>
<comment type="caution">
    <text evidence="5">The sequence shown here is derived from an EMBL/GenBank/DDBJ whole genome shotgun (WGS) entry which is preliminary data.</text>
</comment>
<accession>A0A9N9PLQ6</accession>
<dbReference type="Gene3D" id="2.40.50.140">
    <property type="entry name" value="Nucleic acid-binding proteins"/>
    <property type="match status" value="1"/>
</dbReference>
<evidence type="ECO:0000259" key="3">
    <source>
        <dbReference type="Pfam" id="PF00004"/>
    </source>
</evidence>
<dbReference type="InterPro" id="IPR032501">
    <property type="entry name" value="Prot_ATP_ID_OB_2nd"/>
</dbReference>
<dbReference type="Gene3D" id="3.40.50.300">
    <property type="entry name" value="P-loop containing nucleotide triphosphate hydrolases"/>
    <property type="match status" value="1"/>
</dbReference>
<keyword evidence="2" id="KW-0067">ATP-binding</keyword>
<feature type="non-terminal residue" evidence="5">
    <location>
        <position position="128"/>
    </location>
</feature>
<name>A0A9N9PLQ6_9GLOM</name>
<gene>
    <name evidence="5" type="ORF">CPELLU_LOCUS21391</name>
</gene>
<evidence type="ECO:0000256" key="2">
    <source>
        <dbReference type="ARBA" id="ARBA00022840"/>
    </source>
</evidence>